<feature type="compositionally biased region" description="Low complexity" evidence="1">
    <location>
        <begin position="105"/>
        <end position="120"/>
    </location>
</feature>
<feature type="region of interest" description="Disordered" evidence="1">
    <location>
        <begin position="146"/>
        <end position="186"/>
    </location>
</feature>
<feature type="domain" description="FAM194 C-terminal" evidence="2">
    <location>
        <begin position="536"/>
        <end position="732"/>
    </location>
</feature>
<dbReference type="Proteomes" id="UP001186944">
    <property type="component" value="Unassembled WGS sequence"/>
</dbReference>
<feature type="region of interest" description="Disordered" evidence="1">
    <location>
        <begin position="378"/>
        <end position="417"/>
    </location>
</feature>
<dbReference type="EMBL" id="VSWD01000008">
    <property type="protein sequence ID" value="KAK3094856.1"/>
    <property type="molecule type" value="Genomic_DNA"/>
</dbReference>
<dbReference type="Pfam" id="PF14977">
    <property type="entry name" value="FAM194"/>
    <property type="match status" value="1"/>
</dbReference>
<evidence type="ECO:0000313" key="4">
    <source>
        <dbReference type="Proteomes" id="UP001186944"/>
    </source>
</evidence>
<dbReference type="InterPro" id="IPR029281">
    <property type="entry name" value="FAM194_C"/>
</dbReference>
<gene>
    <name evidence="3" type="ORF">FSP39_007133</name>
</gene>
<evidence type="ECO:0000259" key="2">
    <source>
        <dbReference type="Pfam" id="PF14977"/>
    </source>
</evidence>
<accession>A0AA88Y5S8</accession>
<reference evidence="3" key="1">
    <citation type="submission" date="2019-08" db="EMBL/GenBank/DDBJ databases">
        <title>The improved chromosome-level genome for the pearl oyster Pinctada fucata martensii using PacBio sequencing and Hi-C.</title>
        <authorList>
            <person name="Zheng Z."/>
        </authorList>
    </citation>
    <scope>NUCLEOTIDE SEQUENCE</scope>
    <source>
        <strain evidence="3">ZZ-2019</strain>
        <tissue evidence="3">Adductor muscle</tissue>
    </source>
</reference>
<comment type="caution">
    <text evidence="3">The sequence shown here is derived from an EMBL/GenBank/DDBJ whole genome shotgun (WGS) entry which is preliminary data.</text>
</comment>
<dbReference type="AlphaFoldDB" id="A0AA88Y5S8"/>
<sequence>MEILSDGDSSEKRFPATKPLPPIGGGGDSATPYSTDESDNDDSRSTKVDDDRSSVVSNASSAGPEHIGSGKTRPAVLQGFRRESQEVNLEKVKRPSSGTSRKSYKSASSIAGSESKSSIAVKEVMKRKAFDGREVTFVTENTQTDWEWQEDSDKMAKLRQLAPREGALYPQKEEGGSRSSTPGNPYVTVRYCYENCNQVKGEEEGKKKDDAQPTEEKELTSYPLNDEYGVPMLELSSDSDTSSDDEDYGGKTVQDERTFMPSIGPPQILQYNKESEKKELMVEDPETRLANARDDEVPIGEMDDQGRLLGMFGGTCEFCGHEIQPFPTLEQQQTLPPDQLYCCNQYREFVEFTITANNAIEEEHKKKNKKINISTHAHYGSSKEERKVARERALQRMREKEQQRKQQEASGFQQQSNFYSYDSTNIDTKIHPSPHKNILRQSAGSATRALSRESSHKTSKNVAALFKSEKPESRSGLAVAQKMKTINYQLSSQKCLEEGWTIRPPSPLFPEEEDDTFIPEPINMELLRSGKLGLVEKYYESGQKFLTMFPDGTGNVFYPSGNLAVIVSSITLGHFTYVVQADTERTQVLAVFEPNGYATCYHNNGIVRLYMDQLGGIELDYMGARKRKWHWKDQANHVHAPPFQPIHFGLNHYVGVRILAQDKMVLTFSAKDRSKYFNVGARLKLNNIESLPPKEIDDSMLFLDEKKVKVESLLDKVSMLLKFPKSPKVDKILPPLHIASKALKTERLKKERAEQILAAEAKKNKQPAIVVN</sequence>
<feature type="region of interest" description="Disordered" evidence="1">
    <location>
        <begin position="198"/>
        <end position="267"/>
    </location>
</feature>
<feature type="compositionally biased region" description="Basic and acidic residues" evidence="1">
    <location>
        <begin position="381"/>
        <end position="407"/>
    </location>
</feature>
<keyword evidence="4" id="KW-1185">Reference proteome</keyword>
<dbReference type="PANTHER" id="PTHR23093">
    <property type="entry name" value="SIMILAR TO CHROMOSOME 3 OPEN READING FRAME 20"/>
    <property type="match status" value="1"/>
</dbReference>
<proteinExistence type="predicted"/>
<evidence type="ECO:0000256" key="1">
    <source>
        <dbReference type="SAM" id="MobiDB-lite"/>
    </source>
</evidence>
<feature type="compositionally biased region" description="Basic and acidic residues" evidence="1">
    <location>
        <begin position="80"/>
        <end position="93"/>
    </location>
</feature>
<organism evidence="3 4">
    <name type="scientific">Pinctada imbricata</name>
    <name type="common">Atlantic pearl-oyster</name>
    <name type="synonym">Pinctada martensii</name>
    <dbReference type="NCBI Taxonomy" id="66713"/>
    <lineage>
        <taxon>Eukaryota</taxon>
        <taxon>Metazoa</taxon>
        <taxon>Spiralia</taxon>
        <taxon>Lophotrochozoa</taxon>
        <taxon>Mollusca</taxon>
        <taxon>Bivalvia</taxon>
        <taxon>Autobranchia</taxon>
        <taxon>Pteriomorphia</taxon>
        <taxon>Pterioida</taxon>
        <taxon>Pterioidea</taxon>
        <taxon>Pteriidae</taxon>
        <taxon>Pinctada</taxon>
    </lineage>
</organism>
<feature type="compositionally biased region" description="Basic and acidic residues" evidence="1">
    <location>
        <begin position="200"/>
        <end position="219"/>
    </location>
</feature>
<name>A0AA88Y5S8_PINIB</name>
<evidence type="ECO:0000313" key="3">
    <source>
        <dbReference type="EMBL" id="KAK3094856.1"/>
    </source>
</evidence>
<protein>
    <recommendedName>
        <fullName evidence="2">FAM194 C-terminal domain-containing protein</fullName>
    </recommendedName>
</protein>
<feature type="compositionally biased region" description="Basic and acidic residues" evidence="1">
    <location>
        <begin position="41"/>
        <end position="53"/>
    </location>
</feature>
<dbReference type="PANTHER" id="PTHR23093:SF18">
    <property type="entry name" value="GLUTAMATE RICH 6"/>
    <property type="match status" value="1"/>
</dbReference>
<feature type="region of interest" description="Disordered" evidence="1">
    <location>
        <begin position="1"/>
        <end position="120"/>
    </location>
</feature>